<accession>A0A3P7MYI7</accession>
<evidence type="ECO:0008006" key="4">
    <source>
        <dbReference type="Google" id="ProtNLM"/>
    </source>
</evidence>
<organism evidence="2 3">
    <name type="scientific">Dibothriocephalus latus</name>
    <name type="common">Fish tapeworm</name>
    <name type="synonym">Diphyllobothrium latum</name>
    <dbReference type="NCBI Taxonomy" id="60516"/>
    <lineage>
        <taxon>Eukaryota</taxon>
        <taxon>Metazoa</taxon>
        <taxon>Spiralia</taxon>
        <taxon>Lophotrochozoa</taxon>
        <taxon>Platyhelminthes</taxon>
        <taxon>Cestoda</taxon>
        <taxon>Eucestoda</taxon>
        <taxon>Diphyllobothriidea</taxon>
        <taxon>Diphyllobothriidae</taxon>
        <taxon>Dibothriocephalus</taxon>
    </lineage>
</organism>
<evidence type="ECO:0000256" key="1">
    <source>
        <dbReference type="SAM" id="SignalP"/>
    </source>
</evidence>
<dbReference type="EMBL" id="UYRU01077184">
    <property type="protein sequence ID" value="VDN27838.1"/>
    <property type="molecule type" value="Genomic_DNA"/>
</dbReference>
<feature type="chain" id="PRO_5017948227" description="Secreted protein" evidence="1">
    <location>
        <begin position="28"/>
        <end position="76"/>
    </location>
</feature>
<reference evidence="2 3" key="1">
    <citation type="submission" date="2018-11" db="EMBL/GenBank/DDBJ databases">
        <authorList>
            <consortium name="Pathogen Informatics"/>
        </authorList>
    </citation>
    <scope>NUCLEOTIDE SEQUENCE [LARGE SCALE GENOMIC DNA]</scope>
</reference>
<feature type="signal peptide" evidence="1">
    <location>
        <begin position="1"/>
        <end position="27"/>
    </location>
</feature>
<gene>
    <name evidence="2" type="ORF">DILT_LOCUS15076</name>
</gene>
<name>A0A3P7MYI7_DIBLA</name>
<protein>
    <recommendedName>
        <fullName evidence="4">Secreted protein</fullName>
    </recommendedName>
</protein>
<keyword evidence="1" id="KW-0732">Signal</keyword>
<dbReference type="Proteomes" id="UP000281553">
    <property type="component" value="Unassembled WGS sequence"/>
</dbReference>
<keyword evidence="3" id="KW-1185">Reference proteome</keyword>
<evidence type="ECO:0000313" key="3">
    <source>
        <dbReference type="Proteomes" id="UP000281553"/>
    </source>
</evidence>
<sequence length="76" mass="8536">MSSPTSPALMVFCPFIWFRPWARWVSCVICSVLQPPPRMVMMIRRSPTSSAVAILTTHLLSMPPHSGKTCLFLLAF</sequence>
<proteinExistence type="predicted"/>
<dbReference type="AlphaFoldDB" id="A0A3P7MYI7"/>
<evidence type="ECO:0000313" key="2">
    <source>
        <dbReference type="EMBL" id="VDN27838.1"/>
    </source>
</evidence>